<feature type="transmembrane region" description="Helical" evidence="1">
    <location>
        <begin position="419"/>
        <end position="440"/>
    </location>
</feature>
<keyword evidence="1" id="KW-0812">Transmembrane</keyword>
<evidence type="ECO:0000313" key="3">
    <source>
        <dbReference type="Proteomes" id="UP000184383"/>
    </source>
</evidence>
<dbReference type="Proteomes" id="UP000184383">
    <property type="component" value="Unassembled WGS sequence"/>
</dbReference>
<accession>A0A1L9RIU0</accession>
<proteinExistence type="predicted"/>
<dbReference type="AlphaFoldDB" id="A0A1L9RIU0"/>
<dbReference type="VEuPathDB" id="FungiDB:ASPWEDRAFT_39931"/>
<keyword evidence="1" id="KW-1133">Transmembrane helix</keyword>
<evidence type="ECO:0000313" key="2">
    <source>
        <dbReference type="EMBL" id="OJJ34834.1"/>
    </source>
</evidence>
<reference evidence="3" key="1">
    <citation type="journal article" date="2017" name="Genome Biol.">
        <title>Comparative genomics reveals high biological diversity and specific adaptations in the industrially and medically important fungal genus Aspergillus.</title>
        <authorList>
            <person name="de Vries R.P."/>
            <person name="Riley R."/>
            <person name="Wiebenga A."/>
            <person name="Aguilar-Osorio G."/>
            <person name="Amillis S."/>
            <person name="Uchima C.A."/>
            <person name="Anderluh G."/>
            <person name="Asadollahi M."/>
            <person name="Askin M."/>
            <person name="Barry K."/>
            <person name="Battaglia E."/>
            <person name="Bayram O."/>
            <person name="Benocci T."/>
            <person name="Braus-Stromeyer S.A."/>
            <person name="Caldana C."/>
            <person name="Canovas D."/>
            <person name="Cerqueira G.C."/>
            <person name="Chen F."/>
            <person name="Chen W."/>
            <person name="Choi C."/>
            <person name="Clum A."/>
            <person name="Dos Santos R.A."/>
            <person name="Damasio A.R."/>
            <person name="Diallinas G."/>
            <person name="Emri T."/>
            <person name="Fekete E."/>
            <person name="Flipphi M."/>
            <person name="Freyberg S."/>
            <person name="Gallo A."/>
            <person name="Gournas C."/>
            <person name="Habgood R."/>
            <person name="Hainaut M."/>
            <person name="Harispe M.L."/>
            <person name="Henrissat B."/>
            <person name="Hilden K.S."/>
            <person name="Hope R."/>
            <person name="Hossain A."/>
            <person name="Karabika E."/>
            <person name="Karaffa L."/>
            <person name="Karanyi Z."/>
            <person name="Krasevec N."/>
            <person name="Kuo A."/>
            <person name="Kusch H."/>
            <person name="LaButti K."/>
            <person name="Lagendijk E.L."/>
            <person name="Lapidus A."/>
            <person name="Levasseur A."/>
            <person name="Lindquist E."/>
            <person name="Lipzen A."/>
            <person name="Logrieco A.F."/>
            <person name="MacCabe A."/>
            <person name="Maekelae M.R."/>
            <person name="Malavazi I."/>
            <person name="Melin P."/>
            <person name="Meyer V."/>
            <person name="Mielnichuk N."/>
            <person name="Miskei M."/>
            <person name="Molnar A.P."/>
            <person name="Mule G."/>
            <person name="Ngan C.Y."/>
            <person name="Orejas M."/>
            <person name="Orosz E."/>
            <person name="Ouedraogo J.P."/>
            <person name="Overkamp K.M."/>
            <person name="Park H.-S."/>
            <person name="Perrone G."/>
            <person name="Piumi F."/>
            <person name="Punt P.J."/>
            <person name="Ram A.F."/>
            <person name="Ramon A."/>
            <person name="Rauscher S."/>
            <person name="Record E."/>
            <person name="Riano-Pachon D.M."/>
            <person name="Robert V."/>
            <person name="Roehrig J."/>
            <person name="Ruller R."/>
            <person name="Salamov A."/>
            <person name="Salih N.S."/>
            <person name="Samson R.A."/>
            <person name="Sandor E."/>
            <person name="Sanguinetti M."/>
            <person name="Schuetze T."/>
            <person name="Sepcic K."/>
            <person name="Shelest E."/>
            <person name="Sherlock G."/>
            <person name="Sophianopoulou V."/>
            <person name="Squina F.M."/>
            <person name="Sun H."/>
            <person name="Susca A."/>
            <person name="Todd R.B."/>
            <person name="Tsang A."/>
            <person name="Unkles S.E."/>
            <person name="van de Wiele N."/>
            <person name="van Rossen-Uffink D."/>
            <person name="Oliveira J.V."/>
            <person name="Vesth T.C."/>
            <person name="Visser J."/>
            <person name="Yu J.-H."/>
            <person name="Zhou M."/>
            <person name="Andersen M.R."/>
            <person name="Archer D.B."/>
            <person name="Baker S.E."/>
            <person name="Benoit I."/>
            <person name="Brakhage A.A."/>
            <person name="Braus G.H."/>
            <person name="Fischer R."/>
            <person name="Frisvad J.C."/>
            <person name="Goldman G.H."/>
            <person name="Houbraken J."/>
            <person name="Oakley B."/>
            <person name="Pocsi I."/>
            <person name="Scazzocchio C."/>
            <person name="Seiboth B."/>
            <person name="vanKuyk P.A."/>
            <person name="Wortman J."/>
            <person name="Dyer P.S."/>
            <person name="Grigoriev I.V."/>
        </authorList>
    </citation>
    <scope>NUCLEOTIDE SEQUENCE [LARGE SCALE GENOMIC DNA]</scope>
    <source>
        <strain evidence="3">DTO 134E9</strain>
    </source>
</reference>
<feature type="transmembrane region" description="Helical" evidence="1">
    <location>
        <begin position="248"/>
        <end position="273"/>
    </location>
</feature>
<sequence>MVVPSSFEPADLMTSKNSFANCSSSELGISNADILSALSSGKYQNLTKEECVDTYAVTYLAGRGTLIVLSSNLTTGNNSILYTGTGNEGARTGIMGLTGPYYPYEWMCHSLPGSSACTKANVKAALGNLTVVGSQASRPNWVVNAYTPIGRETFDANHFPPVSDWGDITADILTLSNHLEESGPETADELQSYLDNVANWKNGSWAADVTFHLDGSNCPAEFSTAKVSSKTYSFDGCLSLEADQYCQLFFSLPLALVVIGCNVIKVLCIFFAARIERAETLLTVGDAVSSFLTKPDLTTKGMCWVSRSDMTRLPQPWRRGRLLEGSYTPIRPVVESIRSDPQRLRGRMQWMQVPSGRRWAVTIISCSILLVAAGVLLDQAFSDDGIRLYGGSTDLAYLWKLGLGKVDPSTIIYSIELSLVGYILVANLPQLLISISYFFYNGTFTSMLSAAEYSRYGMHRKYLRVSWPRGKQRTTYWLSMPYRYSIPLLVVYAVLHWLVSQSLFYVNVLAYDLNHELTHYGVTTGLGYSPISIILAIIVGGVMLLGLIVIGTKRLKSRVPVAAGCSCVISAACHSNDEDAALKPVMWGEILEQDGAADDGSEGSKAGHCSFASEEVVIPSKRKQYA</sequence>
<dbReference type="PANTHER" id="PTHR35395">
    <property type="entry name" value="DUF6536 DOMAIN-CONTAINING PROTEIN"/>
    <property type="match status" value="1"/>
</dbReference>
<dbReference type="EMBL" id="KV878212">
    <property type="protein sequence ID" value="OJJ34834.1"/>
    <property type="molecule type" value="Genomic_DNA"/>
</dbReference>
<feature type="transmembrane region" description="Helical" evidence="1">
    <location>
        <begin position="486"/>
        <end position="506"/>
    </location>
</feature>
<dbReference type="STRING" id="1073089.A0A1L9RIU0"/>
<feature type="transmembrane region" description="Helical" evidence="1">
    <location>
        <begin position="359"/>
        <end position="377"/>
    </location>
</feature>
<keyword evidence="3" id="KW-1185">Reference proteome</keyword>
<feature type="transmembrane region" description="Helical" evidence="1">
    <location>
        <begin position="526"/>
        <end position="550"/>
    </location>
</feature>
<gene>
    <name evidence="2" type="ORF">ASPWEDRAFT_39931</name>
</gene>
<name>A0A1L9RIU0_ASPWE</name>
<dbReference type="GeneID" id="63751062"/>
<keyword evidence="1" id="KW-0472">Membrane</keyword>
<protein>
    <submittedName>
        <fullName evidence="2">Uncharacterized protein</fullName>
    </submittedName>
</protein>
<organism evidence="2 3">
    <name type="scientific">Aspergillus wentii DTO 134E9</name>
    <dbReference type="NCBI Taxonomy" id="1073089"/>
    <lineage>
        <taxon>Eukaryota</taxon>
        <taxon>Fungi</taxon>
        <taxon>Dikarya</taxon>
        <taxon>Ascomycota</taxon>
        <taxon>Pezizomycotina</taxon>
        <taxon>Eurotiomycetes</taxon>
        <taxon>Eurotiomycetidae</taxon>
        <taxon>Eurotiales</taxon>
        <taxon>Aspergillaceae</taxon>
        <taxon>Aspergillus</taxon>
        <taxon>Aspergillus subgen. Cremei</taxon>
    </lineage>
</organism>
<dbReference type="RefSeq" id="XP_040688510.1">
    <property type="nucleotide sequence ID" value="XM_040835214.1"/>
</dbReference>
<evidence type="ECO:0000256" key="1">
    <source>
        <dbReference type="SAM" id="Phobius"/>
    </source>
</evidence>
<dbReference type="OrthoDB" id="5429634at2759"/>
<dbReference type="PANTHER" id="PTHR35395:SF1">
    <property type="entry name" value="DUF6536 DOMAIN-CONTAINING PROTEIN"/>
    <property type="match status" value="1"/>
</dbReference>